<feature type="region of interest" description="Disordered" evidence="1">
    <location>
        <begin position="108"/>
        <end position="132"/>
    </location>
</feature>
<evidence type="ECO:0000313" key="3">
    <source>
        <dbReference type="Proteomes" id="UP000255505"/>
    </source>
</evidence>
<evidence type="ECO:0000256" key="1">
    <source>
        <dbReference type="SAM" id="MobiDB-lite"/>
    </source>
</evidence>
<evidence type="ECO:0000313" key="2">
    <source>
        <dbReference type="EMBL" id="SPK77277.1"/>
    </source>
</evidence>
<proteinExistence type="predicted"/>
<gene>
    <name evidence="2" type="ORF">CT19425_P30126</name>
</gene>
<organism evidence="2 3">
    <name type="scientific">Cupriavidus taiwanensis</name>
    <dbReference type="NCBI Taxonomy" id="164546"/>
    <lineage>
        <taxon>Bacteria</taxon>
        <taxon>Pseudomonadati</taxon>
        <taxon>Pseudomonadota</taxon>
        <taxon>Betaproteobacteria</taxon>
        <taxon>Burkholderiales</taxon>
        <taxon>Burkholderiaceae</taxon>
        <taxon>Cupriavidus</taxon>
    </lineage>
</organism>
<protein>
    <submittedName>
        <fullName evidence="2">Uncharacterized protein</fullName>
    </submittedName>
</protein>
<name>A0A375IRT2_9BURK</name>
<sequence>MSQTSLHADNKPVAVSCVRGRDRLSYFHLIGLESSRNLIGDNVSQERNELFAGRDCHAPAWARNRMRTRAEVQANGKAPGALPGRTVIVGRPPAGCASFSQAPSFRLHPSPCPNPSPNPSRIHWTSPASFPA</sequence>
<reference evidence="2 3" key="1">
    <citation type="submission" date="2018-01" db="EMBL/GenBank/DDBJ databases">
        <authorList>
            <person name="Gaut B.S."/>
            <person name="Morton B.R."/>
            <person name="Clegg M.T."/>
            <person name="Duvall M.R."/>
        </authorList>
    </citation>
    <scope>NUCLEOTIDE SEQUENCE [LARGE SCALE GENOMIC DNA]</scope>
    <source>
        <strain evidence="2">Cupriavidus taiwanensis LMG 19425</strain>
        <plasmid evidence="3">Plasmid iii</plasmid>
    </source>
</reference>
<keyword evidence="2" id="KW-0614">Plasmid</keyword>
<accession>A0A375IRT2</accession>
<dbReference type="Proteomes" id="UP000255505">
    <property type="component" value="Plasmid III"/>
</dbReference>
<dbReference type="AlphaFoldDB" id="A0A375IRT2"/>
<geneLocation type="plasmid" evidence="2">
    <name>III</name>
</geneLocation>
<dbReference type="EMBL" id="LT991978">
    <property type="protein sequence ID" value="SPK77277.1"/>
    <property type="molecule type" value="Genomic_DNA"/>
</dbReference>